<keyword evidence="1" id="KW-0732">Signal</keyword>
<gene>
    <name evidence="2" type="ORF">F53441_3660</name>
</gene>
<accession>A0A8H4KNK3</accession>
<dbReference type="Proteomes" id="UP000605986">
    <property type="component" value="Unassembled WGS sequence"/>
</dbReference>
<feature type="chain" id="PRO_5034292798" evidence="1">
    <location>
        <begin position="19"/>
        <end position="147"/>
    </location>
</feature>
<evidence type="ECO:0000313" key="3">
    <source>
        <dbReference type="Proteomes" id="UP000605986"/>
    </source>
</evidence>
<name>A0A8H4KNK3_9HYPO</name>
<keyword evidence="3" id="KW-1185">Reference proteome</keyword>
<evidence type="ECO:0000256" key="1">
    <source>
        <dbReference type="SAM" id="SignalP"/>
    </source>
</evidence>
<sequence>MKFSAAVFTLIAATGVSAAPAADSVNMMAATPQWTIRDAKRYCRSDDSVCFWKFGVDTGNGKPTECKYEVKGPKASKARAAGPFTCGDYTVTSGWSDQFGPNNGFTTLSVVSKSKKQIIWPAYTDKQLAGGKIVKPDQSYAPASLPK</sequence>
<feature type="signal peptide" evidence="1">
    <location>
        <begin position="1"/>
        <end position="18"/>
    </location>
</feature>
<proteinExistence type="predicted"/>
<reference evidence="2" key="1">
    <citation type="submission" date="2020-01" db="EMBL/GenBank/DDBJ databases">
        <title>Identification and distribution of gene clusters putatively required for synthesis of sphingolipid metabolism inhibitors in phylogenetically diverse species of the filamentous fungus Fusarium.</title>
        <authorList>
            <person name="Kim H.-S."/>
            <person name="Busman M."/>
            <person name="Brown D.W."/>
            <person name="Divon H."/>
            <person name="Uhlig S."/>
            <person name="Proctor R.H."/>
        </authorList>
    </citation>
    <scope>NUCLEOTIDE SEQUENCE</scope>
    <source>
        <strain evidence="2">NRRL 53441</strain>
    </source>
</reference>
<evidence type="ECO:0000313" key="2">
    <source>
        <dbReference type="EMBL" id="KAF4453651.1"/>
    </source>
</evidence>
<protein>
    <submittedName>
        <fullName evidence="2">Small secreted protein</fullName>
    </submittedName>
</protein>
<comment type="caution">
    <text evidence="2">The sequence shown here is derived from an EMBL/GenBank/DDBJ whole genome shotgun (WGS) entry which is preliminary data.</text>
</comment>
<organism evidence="2 3">
    <name type="scientific">Fusarium austroafricanum</name>
    <dbReference type="NCBI Taxonomy" id="2364996"/>
    <lineage>
        <taxon>Eukaryota</taxon>
        <taxon>Fungi</taxon>
        <taxon>Dikarya</taxon>
        <taxon>Ascomycota</taxon>
        <taxon>Pezizomycotina</taxon>
        <taxon>Sordariomycetes</taxon>
        <taxon>Hypocreomycetidae</taxon>
        <taxon>Hypocreales</taxon>
        <taxon>Nectriaceae</taxon>
        <taxon>Fusarium</taxon>
        <taxon>Fusarium concolor species complex</taxon>
    </lineage>
</organism>
<dbReference type="AlphaFoldDB" id="A0A8H4KNK3"/>
<dbReference type="OrthoDB" id="5352317at2759"/>
<dbReference type="EMBL" id="JAADJG010000144">
    <property type="protein sequence ID" value="KAF4453651.1"/>
    <property type="molecule type" value="Genomic_DNA"/>
</dbReference>